<proteinExistence type="predicted"/>
<dbReference type="Proteomes" id="UP000279833">
    <property type="component" value="Unassembled WGS sequence"/>
</dbReference>
<evidence type="ECO:0000313" key="2">
    <source>
        <dbReference type="Proteomes" id="UP000279833"/>
    </source>
</evidence>
<evidence type="ECO:0000313" key="1">
    <source>
        <dbReference type="EMBL" id="VDP68082.1"/>
    </source>
</evidence>
<dbReference type="WBParaSite" id="SCUD_0001912601-mRNA-1">
    <property type="protein sequence ID" value="SCUD_0001912601-mRNA-1"/>
    <property type="gene ID" value="SCUD_0001912601"/>
</dbReference>
<keyword evidence="2" id="KW-1185">Reference proteome</keyword>
<gene>
    <name evidence="1" type="ORF">SCUD_LOCUS19121</name>
</gene>
<organism evidence="3">
    <name type="scientific">Schistosoma curassoni</name>
    <dbReference type="NCBI Taxonomy" id="6186"/>
    <lineage>
        <taxon>Eukaryota</taxon>
        <taxon>Metazoa</taxon>
        <taxon>Spiralia</taxon>
        <taxon>Lophotrochozoa</taxon>
        <taxon>Platyhelminthes</taxon>
        <taxon>Trematoda</taxon>
        <taxon>Digenea</taxon>
        <taxon>Strigeidida</taxon>
        <taxon>Schistosomatoidea</taxon>
        <taxon>Schistosomatidae</taxon>
        <taxon>Schistosoma</taxon>
    </lineage>
</organism>
<dbReference type="EMBL" id="UZAK01041982">
    <property type="protein sequence ID" value="VDP68082.1"/>
    <property type="molecule type" value="Genomic_DNA"/>
</dbReference>
<sequence>MDVDPPTTEEIRMAIGQIRCGKAAGPDTIPAEVLKSGIEIGERYGNFFDTMEFLRRLSTLPELIRRTTVQCRIWRTADRCISSKEQRQTGLVTLSLPLSSGGRLDYEDLDM</sequence>
<reference evidence="1 2" key="2">
    <citation type="submission" date="2018-11" db="EMBL/GenBank/DDBJ databases">
        <authorList>
            <consortium name="Pathogen Informatics"/>
        </authorList>
    </citation>
    <scope>NUCLEOTIDE SEQUENCE [LARGE SCALE GENOMIC DNA]</scope>
    <source>
        <strain evidence="1">Dakar</strain>
        <strain evidence="2">Dakar, Senegal</strain>
    </source>
</reference>
<protein>
    <submittedName>
        <fullName evidence="3">GRAS domain-containing protein</fullName>
    </submittedName>
</protein>
<reference evidence="3" key="1">
    <citation type="submission" date="2016-06" db="UniProtKB">
        <authorList>
            <consortium name="WormBaseParasite"/>
        </authorList>
    </citation>
    <scope>IDENTIFICATION</scope>
</reference>
<name>A0A183KVN0_9TREM</name>
<dbReference type="AlphaFoldDB" id="A0A183KVN0"/>
<accession>A0A183KVN0</accession>
<evidence type="ECO:0000313" key="3">
    <source>
        <dbReference type="WBParaSite" id="SCUD_0001912601-mRNA-1"/>
    </source>
</evidence>